<evidence type="ECO:0000313" key="7">
    <source>
        <dbReference type="Proteomes" id="UP000570595"/>
    </source>
</evidence>
<dbReference type="InterPro" id="IPR039417">
    <property type="entry name" value="Peptidase_C1A_papain-like"/>
</dbReference>
<organism evidence="6 8">
    <name type="scientific">Perkinsus olseni</name>
    <name type="common">Perkinsus atlanticus</name>
    <dbReference type="NCBI Taxonomy" id="32597"/>
    <lineage>
        <taxon>Eukaryota</taxon>
        <taxon>Sar</taxon>
        <taxon>Alveolata</taxon>
        <taxon>Perkinsozoa</taxon>
        <taxon>Perkinsea</taxon>
        <taxon>Perkinsida</taxon>
        <taxon>Perkinsidae</taxon>
        <taxon>Perkinsus</taxon>
    </lineage>
</organism>
<dbReference type="SUPFAM" id="SSF54001">
    <property type="entry name" value="Cysteine proteinases"/>
    <property type="match status" value="1"/>
</dbReference>
<name>A0A7J6MZ65_PEROL</name>
<evidence type="ECO:0000259" key="4">
    <source>
        <dbReference type="SMART" id="SM00848"/>
    </source>
</evidence>
<dbReference type="PANTHER" id="PTHR12411">
    <property type="entry name" value="CYSTEINE PROTEASE FAMILY C1-RELATED"/>
    <property type="match status" value="1"/>
</dbReference>
<comment type="caution">
    <text evidence="6">The sequence shown here is derived from an EMBL/GenBank/DDBJ whole genome shotgun (WGS) entry which is preliminary data.</text>
</comment>
<evidence type="ECO:0000256" key="2">
    <source>
        <dbReference type="ARBA" id="ARBA00023145"/>
    </source>
</evidence>
<reference evidence="7 8" key="1">
    <citation type="submission" date="2020-04" db="EMBL/GenBank/DDBJ databases">
        <title>Perkinsus olseni comparative genomics.</title>
        <authorList>
            <person name="Bogema D.R."/>
        </authorList>
    </citation>
    <scope>NUCLEOTIDE SEQUENCE [LARGE SCALE GENOMIC DNA]</scope>
    <source>
        <strain evidence="5">ATCC PRA-179</strain>
        <strain evidence="6">ATCC PRA-31</strain>
    </source>
</reference>
<dbReference type="InterPro" id="IPR000668">
    <property type="entry name" value="Peptidase_C1A_C"/>
</dbReference>
<dbReference type="OrthoDB" id="190265at2759"/>
<gene>
    <name evidence="6" type="ORF">FOL46_007203</name>
    <name evidence="5" type="ORF">FOZ61_009508</name>
</gene>
<feature type="domain" description="Cathepsin propeptide inhibitor" evidence="4">
    <location>
        <begin position="58"/>
        <end position="114"/>
    </location>
</feature>
<dbReference type="EMBL" id="JABANN010000005">
    <property type="protein sequence ID" value="KAF4676151.1"/>
    <property type="molecule type" value="Genomic_DNA"/>
</dbReference>
<dbReference type="Proteomes" id="UP000570595">
    <property type="component" value="Unassembled WGS sequence"/>
</dbReference>
<dbReference type="Pfam" id="PF08246">
    <property type="entry name" value="Inhibitor_I29"/>
    <property type="match status" value="1"/>
</dbReference>
<dbReference type="Pfam" id="PF00112">
    <property type="entry name" value="Peptidase_C1"/>
    <property type="match status" value="1"/>
</dbReference>
<evidence type="ECO:0000313" key="8">
    <source>
        <dbReference type="Proteomes" id="UP000572268"/>
    </source>
</evidence>
<dbReference type="SMART" id="SM00848">
    <property type="entry name" value="Inhibitor_I29"/>
    <property type="match status" value="1"/>
</dbReference>
<dbReference type="PRINTS" id="PR00705">
    <property type="entry name" value="PAPAIN"/>
</dbReference>
<dbReference type="InterPro" id="IPR013201">
    <property type="entry name" value="Prot_inhib_I29"/>
</dbReference>
<dbReference type="SMART" id="SM00645">
    <property type="entry name" value="Pept_C1"/>
    <property type="match status" value="1"/>
</dbReference>
<dbReference type="InterPro" id="IPR013128">
    <property type="entry name" value="Peptidase_C1A"/>
</dbReference>
<dbReference type="GO" id="GO:0008234">
    <property type="term" value="F:cysteine-type peptidase activity"/>
    <property type="evidence" value="ECO:0007669"/>
    <property type="project" value="InterPro"/>
</dbReference>
<dbReference type="CDD" id="cd02248">
    <property type="entry name" value="Peptidase_C1A"/>
    <property type="match status" value="1"/>
</dbReference>
<protein>
    <submittedName>
        <fullName evidence="6">Uncharacterized protein</fullName>
    </submittedName>
</protein>
<dbReference type="Gene3D" id="3.90.70.10">
    <property type="entry name" value="Cysteine proteinases"/>
    <property type="match status" value="1"/>
</dbReference>
<dbReference type="AlphaFoldDB" id="A0A7J6MZ65"/>
<evidence type="ECO:0000313" key="5">
    <source>
        <dbReference type="EMBL" id="KAF4670665.1"/>
    </source>
</evidence>
<evidence type="ECO:0000313" key="6">
    <source>
        <dbReference type="EMBL" id="KAF4676151.1"/>
    </source>
</evidence>
<dbReference type="InterPro" id="IPR038765">
    <property type="entry name" value="Papain-like_cys_pep_sf"/>
</dbReference>
<dbReference type="EMBL" id="JABAHT010000007">
    <property type="protein sequence ID" value="KAF4670665.1"/>
    <property type="molecule type" value="Genomic_DNA"/>
</dbReference>
<comment type="similarity">
    <text evidence="1">Belongs to the peptidase C1 family.</text>
</comment>
<dbReference type="GO" id="GO:0006508">
    <property type="term" value="P:proteolysis"/>
    <property type="evidence" value="ECO:0007669"/>
    <property type="project" value="InterPro"/>
</dbReference>
<feature type="domain" description="Peptidase C1A papain C-terminal" evidence="3">
    <location>
        <begin position="153"/>
        <end position="380"/>
    </location>
</feature>
<dbReference type="Proteomes" id="UP000572268">
    <property type="component" value="Unassembled WGS sequence"/>
</dbReference>
<sequence>MTRFLKASISLSMRYASNLGLDVELLDYIIYMKPLVFAVLLVQQCLADSFADRADREFDNFKKKLNVQYTPSEEDYRRQVFHDNFKWIEEQNARGDLKYVLGVTRFTDRTDEEFANSRTAAGLRGSVEDLSGYLRSFGVPLVRSSVQSVDKPPPASKNWADEGVVGIIKDQGLCGSCASFATTGTLESHYALAMHQTNSSIVPLSEQQLLDCDPTAACDGGLPSGTFTYIKGNGLTSETVYPYEARNSATFSQPCKRDLLTTNNLVVQPGVVTGYTQINTGDYDSLLSAVGLLGPVATMIDGTTPAFKNYQSGVITGPCGTSTLHIVVIVGYGETSDGIKYWLIKNSWGTGWGDKGYAKVERGTGGVGMCGIKTLSWYPHVNVSSAVTTAAPTTNPPTNNPPTVAPRSAAAVGSFTSQFSWGLLALAATIIISIRP</sequence>
<proteinExistence type="inferred from homology"/>
<accession>A0A7J6MZ65</accession>
<evidence type="ECO:0000256" key="1">
    <source>
        <dbReference type="ARBA" id="ARBA00008455"/>
    </source>
</evidence>
<evidence type="ECO:0000259" key="3">
    <source>
        <dbReference type="SMART" id="SM00645"/>
    </source>
</evidence>
<keyword evidence="2" id="KW-0865">Zymogen</keyword>